<organism evidence="1 2">
    <name type="scientific">Pseudomonas syringae pv. actinidiae</name>
    <dbReference type="NCBI Taxonomy" id="103796"/>
    <lineage>
        <taxon>Bacteria</taxon>
        <taxon>Pseudomonadati</taxon>
        <taxon>Pseudomonadota</taxon>
        <taxon>Gammaproteobacteria</taxon>
        <taxon>Pseudomonadales</taxon>
        <taxon>Pseudomonadaceae</taxon>
        <taxon>Pseudomonas</taxon>
        <taxon>Pseudomonas syringae</taxon>
    </lineage>
</organism>
<accession>A0A3M4K1L3</accession>
<dbReference type="AlphaFoldDB" id="A0A3M4K1L3"/>
<evidence type="ECO:0000313" key="2">
    <source>
        <dbReference type="Proteomes" id="UP000273140"/>
    </source>
</evidence>
<dbReference type="Proteomes" id="UP000273140">
    <property type="component" value="Unassembled WGS sequence"/>
</dbReference>
<dbReference type="RefSeq" id="WP_017700687.1">
    <property type="nucleotide sequence ID" value="NZ_RBRB01000454.1"/>
</dbReference>
<reference evidence="1 2" key="1">
    <citation type="submission" date="2018-08" db="EMBL/GenBank/DDBJ databases">
        <title>Recombination of ecologically and evolutionarily significant loci maintains genetic cohesion in the Pseudomonas syringae species complex.</title>
        <authorList>
            <person name="Dillon M."/>
            <person name="Thakur S."/>
            <person name="Almeida R.N.D."/>
            <person name="Weir B.S."/>
            <person name="Guttman D.S."/>
        </authorList>
    </citation>
    <scope>NUCLEOTIDE SEQUENCE [LARGE SCALE GENOMIC DNA]</scope>
    <source>
        <strain evidence="1 2">ICMP 19074</strain>
    </source>
</reference>
<name>A0A3M4K1L3_PSESF</name>
<dbReference type="EMBL" id="RBRB01000454">
    <property type="protein sequence ID" value="RMQ22641.1"/>
    <property type="molecule type" value="Genomic_DNA"/>
</dbReference>
<protein>
    <submittedName>
        <fullName evidence="1">Uncharacterized protein</fullName>
    </submittedName>
</protein>
<evidence type="ECO:0000313" key="1">
    <source>
        <dbReference type="EMBL" id="RMQ22641.1"/>
    </source>
</evidence>
<comment type="caution">
    <text evidence="1">The sequence shown here is derived from an EMBL/GenBank/DDBJ whole genome shotgun (WGS) entry which is preliminary data.</text>
</comment>
<proteinExistence type="predicted"/>
<sequence length="45" mass="5051">MNSRLALVPRPASEIVNLTLVAQSLLELYELLSLDEQLELSLELL</sequence>
<gene>
    <name evidence="1" type="ORF">ALQ07_00487</name>
</gene>